<proteinExistence type="predicted"/>
<accession>A0A383B9I9</accession>
<gene>
    <name evidence="1" type="ORF">METZ01_LOCUS468949</name>
</gene>
<name>A0A383B9I9_9ZZZZ</name>
<dbReference type="AlphaFoldDB" id="A0A383B9I9"/>
<organism evidence="1">
    <name type="scientific">marine metagenome</name>
    <dbReference type="NCBI Taxonomy" id="408172"/>
    <lineage>
        <taxon>unclassified sequences</taxon>
        <taxon>metagenomes</taxon>
        <taxon>ecological metagenomes</taxon>
    </lineage>
</organism>
<protein>
    <submittedName>
        <fullName evidence="1">Uncharacterized protein</fullName>
    </submittedName>
</protein>
<evidence type="ECO:0000313" key="1">
    <source>
        <dbReference type="EMBL" id="SVE16095.1"/>
    </source>
</evidence>
<sequence length="84" mass="9757">MIRIPNIVLNITTGLFAGIGAYTGNYWYLCGSAVCIAIYYYHKWEDKKNNTEQTKDNDNGELLTDKEEKQVWEEFQGKVEEDDN</sequence>
<reference evidence="1" key="1">
    <citation type="submission" date="2018-05" db="EMBL/GenBank/DDBJ databases">
        <authorList>
            <person name="Lanie J.A."/>
            <person name="Ng W.-L."/>
            <person name="Kazmierczak K.M."/>
            <person name="Andrzejewski T.M."/>
            <person name="Davidsen T.M."/>
            <person name="Wayne K.J."/>
            <person name="Tettelin H."/>
            <person name="Glass J.I."/>
            <person name="Rusch D."/>
            <person name="Podicherti R."/>
            <person name="Tsui H.-C.T."/>
            <person name="Winkler M.E."/>
        </authorList>
    </citation>
    <scope>NUCLEOTIDE SEQUENCE</scope>
</reference>
<dbReference type="EMBL" id="UINC01198229">
    <property type="protein sequence ID" value="SVE16095.1"/>
    <property type="molecule type" value="Genomic_DNA"/>
</dbReference>